<dbReference type="Proteomes" id="UP000827872">
    <property type="component" value="Linkage Group LG03"/>
</dbReference>
<evidence type="ECO:0000313" key="1">
    <source>
        <dbReference type="EMBL" id="KAH7993273.1"/>
    </source>
</evidence>
<proteinExistence type="predicted"/>
<reference evidence="1" key="1">
    <citation type="submission" date="2021-08" db="EMBL/GenBank/DDBJ databases">
        <title>The first chromosome-level gecko genome reveals the dynamic sex chromosomes of Neotropical dwarf geckos (Sphaerodactylidae: Sphaerodactylus).</title>
        <authorList>
            <person name="Pinto B.J."/>
            <person name="Keating S.E."/>
            <person name="Gamble T."/>
        </authorList>
    </citation>
    <scope>NUCLEOTIDE SEQUENCE</scope>
    <source>
        <strain evidence="1">TG3544</strain>
    </source>
</reference>
<organism evidence="1 2">
    <name type="scientific">Sphaerodactylus townsendi</name>
    <dbReference type="NCBI Taxonomy" id="933632"/>
    <lineage>
        <taxon>Eukaryota</taxon>
        <taxon>Metazoa</taxon>
        <taxon>Chordata</taxon>
        <taxon>Craniata</taxon>
        <taxon>Vertebrata</taxon>
        <taxon>Euteleostomi</taxon>
        <taxon>Lepidosauria</taxon>
        <taxon>Squamata</taxon>
        <taxon>Bifurcata</taxon>
        <taxon>Gekkota</taxon>
        <taxon>Sphaerodactylidae</taxon>
        <taxon>Sphaerodactylus</taxon>
    </lineage>
</organism>
<accession>A0ACB8EL51</accession>
<keyword evidence="2" id="KW-1185">Reference proteome</keyword>
<dbReference type="EMBL" id="CM037616">
    <property type="protein sequence ID" value="KAH7993273.1"/>
    <property type="molecule type" value="Genomic_DNA"/>
</dbReference>
<comment type="caution">
    <text evidence="1">The sequence shown here is derived from an EMBL/GenBank/DDBJ whole genome shotgun (WGS) entry which is preliminary data.</text>
</comment>
<sequence>MYNVRKTIVPSKEKSSSLALVSWGKDKALGQAHLCKTILDTMTLLALPAICLIAFNCCLPNSDPSPRSCLLVGNQYTVPCHLSKEYFITSRDTSEVGNPQAKRIIRIYFSP</sequence>
<evidence type="ECO:0000313" key="2">
    <source>
        <dbReference type="Proteomes" id="UP000827872"/>
    </source>
</evidence>
<gene>
    <name evidence="1" type="ORF">K3G42_030202</name>
</gene>
<name>A0ACB8EL51_9SAUR</name>
<protein>
    <submittedName>
        <fullName evidence="1">Uncharacterized protein</fullName>
    </submittedName>
</protein>